<evidence type="ECO:0000313" key="2">
    <source>
        <dbReference type="EMBL" id="RXE59689.1"/>
    </source>
</evidence>
<keyword evidence="2" id="KW-0378">Hydrolase</keyword>
<dbReference type="OrthoDB" id="9805666at2"/>
<dbReference type="InterPro" id="IPR013022">
    <property type="entry name" value="Xyl_isomerase-like_TIM-brl"/>
</dbReference>
<evidence type="ECO:0000259" key="1">
    <source>
        <dbReference type="Pfam" id="PF01261"/>
    </source>
</evidence>
<sequence>MIRFGPSGNSESFYKEGHKSSVEMPAWLCEKGLDAYEYQCNRGVNISKDMAQKIGEEAQKSNIFLSIHAPYYINMASPEEEKRINSKRYIIECMTVAKWMGARRIVVHTGSYSKVDKKWALETSARLFDEVLREADNLGLGSIMICPEVLGKNNQIGSLEEIIGICKANERLSPTIDFAHIHARGQGSLNSAEDFERVINTLENSLGVERVRELHCHFSRVEFTKGGEKKHWNIDDTQFGPEFEYLAEVILKKGMKPVIICESRANMAEDALKLKKIYNQIAKGMQNEKSTCD</sequence>
<dbReference type="GO" id="GO:0008081">
    <property type="term" value="F:phosphoric diester hydrolase activity"/>
    <property type="evidence" value="ECO:0007669"/>
    <property type="project" value="TreeGrafter"/>
</dbReference>
<dbReference type="PANTHER" id="PTHR21445:SF0">
    <property type="entry name" value="APURINIC-APYRIMIDINIC ENDONUCLEASE"/>
    <property type="match status" value="1"/>
</dbReference>
<dbReference type="Proteomes" id="UP000289166">
    <property type="component" value="Unassembled WGS sequence"/>
</dbReference>
<comment type="caution">
    <text evidence="2">The sequence shown here is derived from an EMBL/GenBank/DDBJ whole genome shotgun (WGS) entry which is preliminary data.</text>
</comment>
<dbReference type="InterPro" id="IPR001719">
    <property type="entry name" value="AP_endonuc_2"/>
</dbReference>
<organism evidence="2 3">
    <name type="scientific">Acetivibrio mesophilus</name>
    <dbReference type="NCBI Taxonomy" id="2487273"/>
    <lineage>
        <taxon>Bacteria</taxon>
        <taxon>Bacillati</taxon>
        <taxon>Bacillota</taxon>
        <taxon>Clostridia</taxon>
        <taxon>Eubacteriales</taxon>
        <taxon>Oscillospiraceae</taxon>
        <taxon>Acetivibrio</taxon>
    </lineage>
</organism>
<dbReference type="GO" id="GO:0003906">
    <property type="term" value="F:DNA-(apurinic or apyrimidinic site) endonuclease activity"/>
    <property type="evidence" value="ECO:0007669"/>
    <property type="project" value="TreeGrafter"/>
</dbReference>
<accession>A0A4V1K2B3</accession>
<dbReference type="AlphaFoldDB" id="A0A4V1K2B3"/>
<dbReference type="SUPFAM" id="SSF51658">
    <property type="entry name" value="Xylose isomerase-like"/>
    <property type="match status" value="1"/>
</dbReference>
<protein>
    <submittedName>
        <fullName evidence="2">Endonuclease IV</fullName>
    </submittedName>
</protein>
<dbReference type="RefSeq" id="WP_069193623.1">
    <property type="nucleotide sequence ID" value="NZ_RLII01000004.1"/>
</dbReference>
<proteinExistence type="predicted"/>
<dbReference type="GO" id="GO:0006284">
    <property type="term" value="P:base-excision repair"/>
    <property type="evidence" value="ECO:0007669"/>
    <property type="project" value="TreeGrafter"/>
</dbReference>
<dbReference type="EMBL" id="RLII01000004">
    <property type="protein sequence ID" value="RXE59689.1"/>
    <property type="molecule type" value="Genomic_DNA"/>
</dbReference>
<keyword evidence="3" id="KW-1185">Reference proteome</keyword>
<reference evidence="3" key="1">
    <citation type="submission" date="2018-11" db="EMBL/GenBank/DDBJ databases">
        <title>Genome sequencing of a novel mesophilic and cellulolytic organism within the genus Hungateiclostridium.</title>
        <authorList>
            <person name="Rettenmaier R."/>
            <person name="Liebl W."/>
            <person name="Zverlov V."/>
        </authorList>
    </citation>
    <scope>NUCLEOTIDE SEQUENCE [LARGE SCALE GENOMIC DNA]</scope>
    <source>
        <strain evidence="3">N2K1</strain>
    </source>
</reference>
<gene>
    <name evidence="2" type="ORF">EFD62_05060</name>
</gene>
<dbReference type="SMART" id="SM00518">
    <property type="entry name" value="AP2Ec"/>
    <property type="match status" value="1"/>
</dbReference>
<feature type="domain" description="Xylose isomerase-like TIM barrel" evidence="1">
    <location>
        <begin position="30"/>
        <end position="266"/>
    </location>
</feature>
<dbReference type="InterPro" id="IPR036237">
    <property type="entry name" value="Xyl_isomerase-like_sf"/>
</dbReference>
<keyword evidence="2" id="KW-0540">Nuclease</keyword>
<keyword evidence="2" id="KW-0255">Endonuclease</keyword>
<dbReference type="Pfam" id="PF01261">
    <property type="entry name" value="AP_endonuc_2"/>
    <property type="match status" value="1"/>
</dbReference>
<dbReference type="GO" id="GO:0003677">
    <property type="term" value="F:DNA binding"/>
    <property type="evidence" value="ECO:0007669"/>
    <property type="project" value="InterPro"/>
</dbReference>
<dbReference type="Gene3D" id="3.20.20.150">
    <property type="entry name" value="Divalent-metal-dependent TIM barrel enzymes"/>
    <property type="match status" value="1"/>
</dbReference>
<evidence type="ECO:0000313" key="3">
    <source>
        <dbReference type="Proteomes" id="UP000289166"/>
    </source>
</evidence>
<dbReference type="PANTHER" id="PTHR21445">
    <property type="entry name" value="ENDONUCLEASE IV ENDODEOXYRIBONUCLEASE IV"/>
    <property type="match status" value="1"/>
</dbReference>
<dbReference type="GO" id="GO:0008270">
    <property type="term" value="F:zinc ion binding"/>
    <property type="evidence" value="ECO:0007669"/>
    <property type="project" value="InterPro"/>
</dbReference>
<name>A0A4V1K2B3_9FIRM</name>